<dbReference type="SUPFAM" id="SSF52467">
    <property type="entry name" value="DHS-like NAD/FAD-binding domain"/>
    <property type="match status" value="1"/>
</dbReference>
<feature type="binding site" evidence="2">
    <location>
        <position position="290"/>
    </location>
    <ligand>
        <name>FAD</name>
        <dbReference type="ChEBI" id="CHEBI:57692"/>
    </ligand>
</feature>
<feature type="binding site" evidence="2">
    <location>
        <position position="213"/>
    </location>
    <ligand>
        <name>FAD</name>
        <dbReference type="ChEBI" id="CHEBI:57692"/>
    </ligand>
</feature>
<dbReference type="InterPro" id="IPR001308">
    <property type="entry name" value="ETF_a/FixB"/>
</dbReference>
<name>A0A6A8MD21_9FIRM</name>
<evidence type="ECO:0000313" key="4">
    <source>
        <dbReference type="EMBL" id="MST69647.1"/>
    </source>
</evidence>
<dbReference type="PANTHER" id="PTHR43153:SF1">
    <property type="entry name" value="ELECTRON TRANSFER FLAVOPROTEIN SUBUNIT ALPHA, MITOCHONDRIAL"/>
    <property type="match status" value="1"/>
</dbReference>
<dbReference type="Gene3D" id="3.40.50.1220">
    <property type="entry name" value="TPP-binding domain"/>
    <property type="match status" value="1"/>
</dbReference>
<dbReference type="Gene3D" id="3.40.50.620">
    <property type="entry name" value="HUPs"/>
    <property type="match status" value="1"/>
</dbReference>
<feature type="binding site" evidence="2">
    <location>
        <begin position="238"/>
        <end position="239"/>
    </location>
    <ligand>
        <name>FAD</name>
        <dbReference type="ChEBI" id="CHEBI:57692"/>
    </ligand>
</feature>
<dbReference type="Pfam" id="PF00766">
    <property type="entry name" value="ETF_alpha"/>
    <property type="match status" value="1"/>
</dbReference>
<dbReference type="InterPro" id="IPR014731">
    <property type="entry name" value="ETF_asu_C"/>
</dbReference>
<dbReference type="InterPro" id="IPR014729">
    <property type="entry name" value="Rossmann-like_a/b/a_fold"/>
</dbReference>
<sequence length="318" mass="33390">MAGVCVFAEITNQGVSETYLPLVAFGKSITDVSGENLTTLAIGDGAGDYGDKLQAEGVDEIILAEVPGASPVQTDILAEALASVIREKNFSTILVPATHLSRSLFARVAMKENIGMTADCTSLRTEKSGDGVVVHQIKPSFGSQIMVRCDVICNQEIITMKTEDCEPAEAGGSAPVTVIHPDAGASAIQVQGFEKIDTADSIHDAEVVVCAGRGAMEDDNFEKIKAFAAKIDASVAGSRPMADNGWIPFENQVGQSGTVIRPKVCFTFGISGAIQFTEGIKGDPMVIAVNKDPHAAIFSFADYAVVSDMSSVLDALLK</sequence>
<proteinExistence type="inferred from homology"/>
<dbReference type="RefSeq" id="WP_154573110.1">
    <property type="nucleotide sequence ID" value="NZ_VUNB01000007.1"/>
</dbReference>
<dbReference type="Pfam" id="PF01012">
    <property type="entry name" value="ETF"/>
    <property type="match status" value="1"/>
</dbReference>
<protein>
    <submittedName>
        <fullName evidence="4">Electron transfer flavoprotein subunit alpha/FixB family protein</fullName>
    </submittedName>
</protein>
<feature type="domain" description="Electron transfer flavoprotein alpha/beta-subunit N-terminal" evidence="3">
    <location>
        <begin position="4"/>
        <end position="200"/>
    </location>
</feature>
<evidence type="ECO:0000256" key="2">
    <source>
        <dbReference type="PIRSR" id="PIRSR000089-1"/>
    </source>
</evidence>
<evidence type="ECO:0000256" key="1">
    <source>
        <dbReference type="ARBA" id="ARBA00005817"/>
    </source>
</evidence>
<dbReference type="SMART" id="SM00893">
    <property type="entry name" value="ETF"/>
    <property type="match status" value="1"/>
</dbReference>
<dbReference type="GO" id="GO:0009055">
    <property type="term" value="F:electron transfer activity"/>
    <property type="evidence" value="ECO:0007669"/>
    <property type="project" value="InterPro"/>
</dbReference>
<dbReference type="SUPFAM" id="SSF52402">
    <property type="entry name" value="Adenine nucleotide alpha hydrolases-like"/>
    <property type="match status" value="1"/>
</dbReference>
<dbReference type="GO" id="GO:0033539">
    <property type="term" value="P:fatty acid beta-oxidation using acyl-CoA dehydrogenase"/>
    <property type="evidence" value="ECO:0007669"/>
    <property type="project" value="TreeGrafter"/>
</dbReference>
<keyword evidence="2" id="KW-0285">Flavoprotein</keyword>
<organism evidence="4">
    <name type="scientific">Baileyella intestinalis</name>
    <dbReference type="NCBI Taxonomy" id="2606709"/>
    <lineage>
        <taxon>Bacteria</taxon>
        <taxon>Bacillati</taxon>
        <taxon>Bacillota</taxon>
        <taxon>Clostridia</taxon>
        <taxon>Peptostreptococcales</taxon>
        <taxon>Anaerovoracaceae</taxon>
        <taxon>Baileyella</taxon>
    </lineage>
</organism>
<dbReference type="GO" id="GO:0050660">
    <property type="term" value="F:flavin adenine dinucleotide binding"/>
    <property type="evidence" value="ECO:0007669"/>
    <property type="project" value="InterPro"/>
</dbReference>
<dbReference type="PIRSF" id="PIRSF000089">
    <property type="entry name" value="Electra_flavoP_a"/>
    <property type="match status" value="1"/>
</dbReference>
<reference evidence="4" key="1">
    <citation type="submission" date="2019-09" db="EMBL/GenBank/DDBJ databases">
        <title>In-depth cultivation of the pig gut microbiome towards novel bacterial diversity and tailored functional studies.</title>
        <authorList>
            <person name="Wylensek D."/>
            <person name="Hitch T.C.A."/>
            <person name="Clavel T."/>
        </authorList>
    </citation>
    <scope>NUCLEOTIDE SEQUENCE</scope>
    <source>
        <strain evidence="4">RF-744-FAT-WT-3</strain>
    </source>
</reference>
<feature type="binding site" evidence="2">
    <location>
        <begin position="252"/>
        <end position="256"/>
    </location>
    <ligand>
        <name>FAD</name>
        <dbReference type="ChEBI" id="CHEBI:57692"/>
    </ligand>
</feature>
<gene>
    <name evidence="4" type="ORF">FYJ66_08655</name>
</gene>
<dbReference type="EMBL" id="VUNB01000007">
    <property type="protein sequence ID" value="MST69647.1"/>
    <property type="molecule type" value="Genomic_DNA"/>
</dbReference>
<comment type="caution">
    <text evidence="4">The sequence shown here is derived from an EMBL/GenBank/DDBJ whole genome shotgun (WGS) entry which is preliminary data.</text>
</comment>
<accession>A0A6A8MD21</accession>
<comment type="similarity">
    <text evidence="1">Belongs to the ETF alpha-subunit/FixB family.</text>
</comment>
<dbReference type="AlphaFoldDB" id="A0A6A8MD21"/>
<comment type="cofactor">
    <cofactor evidence="2">
        <name>FAD</name>
        <dbReference type="ChEBI" id="CHEBI:57692"/>
    </cofactor>
    <text evidence="2">Binds 1 FAD per dimer.</text>
</comment>
<keyword evidence="2" id="KW-0274">FAD</keyword>
<evidence type="ECO:0000259" key="3">
    <source>
        <dbReference type="SMART" id="SM00893"/>
    </source>
</evidence>
<dbReference type="InterPro" id="IPR014730">
    <property type="entry name" value="ETF_a/b_N"/>
</dbReference>
<dbReference type="PANTHER" id="PTHR43153">
    <property type="entry name" value="ELECTRON TRANSFER FLAVOPROTEIN ALPHA"/>
    <property type="match status" value="1"/>
</dbReference>
<dbReference type="InterPro" id="IPR029035">
    <property type="entry name" value="DHS-like_NAD/FAD-binding_dom"/>
</dbReference>